<proteinExistence type="predicted"/>
<sequence length="269" mass="30679">MLRRLGGKEAFCDKERKCHRSRGKEKMLQVVWNIMKYIYGLLYAVVRPLRRVVCRRRKLSTSDDIALTSVATGNLRLSTPQQYGEEQEADLEMESWDAWDNPTTGGGGGGDSNTHQNGYRGKPSLGVSSIQNYHYNQQRQQQQQQQQAEPEPDFFGDMTPTVKKQTKILIRKKEDEAPSHSISSRLAAVSDVPLVTSELEAWEEENNAWENEEAAEDLTWQAEEAIRETRRKERAQRVAQNQRRKQQREQEKGRTNSGGGGVSIATRVS</sequence>
<evidence type="ECO:0000256" key="1">
    <source>
        <dbReference type="SAM" id="MobiDB-lite"/>
    </source>
</evidence>
<evidence type="ECO:0008006" key="4">
    <source>
        <dbReference type="Google" id="ProtNLM"/>
    </source>
</evidence>
<gene>
    <name evidence="2" type="ORF">RRG08_002448</name>
</gene>
<dbReference type="PANTHER" id="PTHR15208:SF2">
    <property type="entry name" value="RECEPTOR-BINDING CANCER ANTIGEN EXPRESSED ON SISO CELLS"/>
    <property type="match status" value="1"/>
</dbReference>
<reference evidence="2" key="1">
    <citation type="journal article" date="2023" name="G3 (Bethesda)">
        <title>A reference genome for the long-term kleptoplast-retaining sea slug Elysia crispata morphotype clarki.</title>
        <authorList>
            <person name="Eastman K.E."/>
            <person name="Pendleton A.L."/>
            <person name="Shaikh M.A."/>
            <person name="Suttiyut T."/>
            <person name="Ogas R."/>
            <person name="Tomko P."/>
            <person name="Gavelis G."/>
            <person name="Widhalm J.R."/>
            <person name="Wisecaver J.H."/>
        </authorList>
    </citation>
    <scope>NUCLEOTIDE SEQUENCE</scope>
    <source>
        <strain evidence="2">ECLA1</strain>
    </source>
</reference>
<feature type="region of interest" description="Disordered" evidence="1">
    <location>
        <begin position="97"/>
        <end position="159"/>
    </location>
</feature>
<keyword evidence="3" id="KW-1185">Reference proteome</keyword>
<dbReference type="PANTHER" id="PTHR15208">
    <property type="entry name" value="RECEPTOR-BINDING CANCER ANTIGEN EXPRESSED ON SISO CELLS CANCER ASSOCIATED SURFACE ANTIGEN RCAS1 ESTROGEN RECEPTOR-BINDING FRAGMENT- ASSOCIATED GENE 9 PROTEIN"/>
    <property type="match status" value="1"/>
</dbReference>
<feature type="compositionally biased region" description="Polar residues" evidence="1">
    <location>
        <begin position="126"/>
        <end position="136"/>
    </location>
</feature>
<dbReference type="AlphaFoldDB" id="A0AAE1A7Q6"/>
<name>A0AAE1A7Q6_9GAST</name>
<accession>A0AAE1A7Q6</accession>
<dbReference type="EMBL" id="JAWDGP010002483">
    <property type="protein sequence ID" value="KAK3782814.1"/>
    <property type="molecule type" value="Genomic_DNA"/>
</dbReference>
<dbReference type="GO" id="GO:0030141">
    <property type="term" value="C:secretory granule"/>
    <property type="evidence" value="ECO:0007669"/>
    <property type="project" value="TreeGrafter"/>
</dbReference>
<feature type="region of interest" description="Disordered" evidence="1">
    <location>
        <begin position="227"/>
        <end position="269"/>
    </location>
</feature>
<protein>
    <recommendedName>
        <fullName evidence="4">Receptor-binding cancer antigen expressed on SiSo cells</fullName>
    </recommendedName>
</protein>
<comment type="caution">
    <text evidence="2">The sequence shown here is derived from an EMBL/GenBank/DDBJ whole genome shotgun (WGS) entry which is preliminary data.</text>
</comment>
<evidence type="ECO:0000313" key="3">
    <source>
        <dbReference type="Proteomes" id="UP001283361"/>
    </source>
</evidence>
<dbReference type="InterPro" id="IPR017025">
    <property type="entry name" value="Cancer-assoc_antigen_RCAS1"/>
</dbReference>
<organism evidence="2 3">
    <name type="scientific">Elysia crispata</name>
    <name type="common">lettuce slug</name>
    <dbReference type="NCBI Taxonomy" id="231223"/>
    <lineage>
        <taxon>Eukaryota</taxon>
        <taxon>Metazoa</taxon>
        <taxon>Spiralia</taxon>
        <taxon>Lophotrochozoa</taxon>
        <taxon>Mollusca</taxon>
        <taxon>Gastropoda</taxon>
        <taxon>Heterobranchia</taxon>
        <taxon>Euthyneura</taxon>
        <taxon>Panpulmonata</taxon>
        <taxon>Sacoglossa</taxon>
        <taxon>Placobranchoidea</taxon>
        <taxon>Plakobranchidae</taxon>
        <taxon>Elysia</taxon>
    </lineage>
</organism>
<feature type="compositionally biased region" description="Low complexity" evidence="1">
    <location>
        <begin position="137"/>
        <end position="147"/>
    </location>
</feature>
<dbReference type="Proteomes" id="UP001283361">
    <property type="component" value="Unassembled WGS sequence"/>
</dbReference>
<evidence type="ECO:0000313" key="2">
    <source>
        <dbReference type="EMBL" id="KAK3782814.1"/>
    </source>
</evidence>